<keyword evidence="5" id="KW-0067">ATP-binding</keyword>
<protein>
    <submittedName>
        <fullName evidence="11">ABC transporter</fullName>
    </submittedName>
</protein>
<dbReference type="GO" id="GO:0016887">
    <property type="term" value="F:ATP hydrolysis activity"/>
    <property type="evidence" value="ECO:0007669"/>
    <property type="project" value="InterPro"/>
</dbReference>
<dbReference type="PROSITE" id="PS50893">
    <property type="entry name" value="ABC_TRANSPORTER_2"/>
    <property type="match status" value="1"/>
</dbReference>
<dbReference type="PANTHER" id="PTHR11384:SF59">
    <property type="entry name" value="LYSOSOMAL COBALAMIN TRANSPORTER ABCD4"/>
    <property type="match status" value="1"/>
</dbReference>
<dbReference type="InterPro" id="IPR003593">
    <property type="entry name" value="AAA+_ATPase"/>
</dbReference>
<accession>A0A1Z9YUJ8</accession>
<feature type="transmembrane region" description="Helical" evidence="8">
    <location>
        <begin position="70"/>
        <end position="94"/>
    </location>
</feature>
<name>A0A1Z9YUJ8_9GAMM</name>
<feature type="transmembrane region" description="Helical" evidence="8">
    <location>
        <begin position="148"/>
        <end position="169"/>
    </location>
</feature>
<sequence>MSSKLKSEYRPSIWQLIKPYWTSKQSWKGWILLTLQLILMFTITYVAVWANKLDGAVVDAMVERKWDGLWQVILMAMLAGLLSSILFLVSSFLVGESLRYQWRSWLTHYFIEKWTRFHAYYSIERDGSVDNADQRISEDIEKFIESTLTLVIGPIRVTVMAVSFTMVLWSLSGTLEFSMGGYDFAIPGYIVYIVYAYCIGDLLITHYTGRPLIQLFNKRQTVEANFRYLGMQLRENAEQIAFYHGGDREQQRLLSYFEGIKGNWRSRIATTAKMMFARNVYDLPSTYLPTLAALPRYLSGAISLGDVTRIAGAFDRVKQSLAFFPQAYVSFAEWKAVSDRLRNLLAAINKATDEHADAANIATISTEKPEIYSSGLTLTRPNGQHINTTTAIRIQAGEKWLIRGPSGAGKSTLIRAIAGIWPYGQGEISIPQHQELMFLPQRSYIPNGTLKAALCYPNDRSSFTDQACIDVLSQVRLEHLTSQLSQEDRWQQKLSGGEQQRLAFARALLQKPDFLFLDEATSAIDPKTEQVLYTTLLEQLPDSALISVAHRESLEKFHGHIFELDAEQEN</sequence>
<dbReference type="InterPro" id="IPR017871">
    <property type="entry name" value="ABC_transporter-like_CS"/>
</dbReference>
<dbReference type="Gene3D" id="3.40.50.300">
    <property type="entry name" value="P-loop containing nucleotide triphosphate hydrolases"/>
    <property type="match status" value="1"/>
</dbReference>
<organism evidence="11 12">
    <name type="scientific">Acinetobacter populi</name>
    <dbReference type="NCBI Taxonomy" id="1582270"/>
    <lineage>
        <taxon>Bacteria</taxon>
        <taxon>Pseudomonadati</taxon>
        <taxon>Pseudomonadota</taxon>
        <taxon>Gammaproteobacteria</taxon>
        <taxon>Moraxellales</taxon>
        <taxon>Moraxellaceae</taxon>
        <taxon>Acinetobacter</taxon>
    </lineage>
</organism>
<dbReference type="Pfam" id="PF00005">
    <property type="entry name" value="ABC_tran"/>
    <property type="match status" value="1"/>
</dbReference>
<dbReference type="RefSeq" id="WP_087621444.1">
    <property type="nucleotide sequence ID" value="NZ_NEXX01000006.1"/>
</dbReference>
<dbReference type="SUPFAM" id="SSF90123">
    <property type="entry name" value="ABC transporter transmembrane region"/>
    <property type="match status" value="1"/>
</dbReference>
<dbReference type="InterPro" id="IPR036640">
    <property type="entry name" value="ABC1_TM_sf"/>
</dbReference>
<comment type="subcellular location">
    <subcellularLocation>
        <location evidence="1">Cell membrane</location>
        <topology evidence="1">Multi-pass membrane protein</topology>
    </subcellularLocation>
</comment>
<dbReference type="PANTHER" id="PTHR11384">
    <property type="entry name" value="ATP-BINDING CASSETTE, SUB-FAMILY D MEMBER"/>
    <property type="match status" value="1"/>
</dbReference>
<dbReference type="Gene3D" id="1.20.1560.10">
    <property type="entry name" value="ABC transporter type 1, transmembrane domain"/>
    <property type="match status" value="1"/>
</dbReference>
<evidence type="ECO:0000313" key="11">
    <source>
        <dbReference type="EMBL" id="OUY05888.1"/>
    </source>
</evidence>
<proteinExistence type="predicted"/>
<dbReference type="InterPro" id="IPR027417">
    <property type="entry name" value="P-loop_NTPase"/>
</dbReference>
<dbReference type="InterPro" id="IPR003439">
    <property type="entry name" value="ABC_transporter-like_ATP-bd"/>
</dbReference>
<dbReference type="GO" id="GO:0005524">
    <property type="term" value="F:ATP binding"/>
    <property type="evidence" value="ECO:0007669"/>
    <property type="project" value="UniProtKB-KW"/>
</dbReference>
<dbReference type="Pfam" id="PF06472">
    <property type="entry name" value="ABC_membrane_2"/>
    <property type="match status" value="1"/>
</dbReference>
<reference evidence="11 12" key="1">
    <citation type="submission" date="2017-05" db="EMBL/GenBank/DDBJ databases">
        <title>Acinetobacter populi ANC 5415 (= PBJ7), whole genome shotgun sequencing project.</title>
        <authorList>
            <person name="Nemec A."/>
            <person name="Radolfova-Krizova L."/>
        </authorList>
    </citation>
    <scope>NUCLEOTIDE SEQUENCE [LARGE SCALE GENOMIC DNA]</scope>
    <source>
        <strain evidence="11 12">PBJ7</strain>
    </source>
</reference>
<evidence type="ECO:0000256" key="5">
    <source>
        <dbReference type="ARBA" id="ARBA00022840"/>
    </source>
</evidence>
<dbReference type="GO" id="GO:0005886">
    <property type="term" value="C:plasma membrane"/>
    <property type="evidence" value="ECO:0007669"/>
    <property type="project" value="UniProtKB-SubCell"/>
</dbReference>
<evidence type="ECO:0000256" key="1">
    <source>
        <dbReference type="ARBA" id="ARBA00004651"/>
    </source>
</evidence>
<dbReference type="SUPFAM" id="SSF52540">
    <property type="entry name" value="P-loop containing nucleoside triphosphate hydrolases"/>
    <property type="match status" value="1"/>
</dbReference>
<evidence type="ECO:0000259" key="10">
    <source>
        <dbReference type="PROSITE" id="PS50929"/>
    </source>
</evidence>
<keyword evidence="3 8" id="KW-0812">Transmembrane</keyword>
<evidence type="ECO:0000256" key="6">
    <source>
        <dbReference type="ARBA" id="ARBA00022989"/>
    </source>
</evidence>
<dbReference type="PROSITE" id="PS00211">
    <property type="entry name" value="ABC_TRANSPORTER_1"/>
    <property type="match status" value="1"/>
</dbReference>
<evidence type="ECO:0000313" key="12">
    <source>
        <dbReference type="Proteomes" id="UP000196536"/>
    </source>
</evidence>
<dbReference type="GO" id="GO:0140359">
    <property type="term" value="F:ABC-type transporter activity"/>
    <property type="evidence" value="ECO:0007669"/>
    <property type="project" value="InterPro"/>
</dbReference>
<evidence type="ECO:0000256" key="3">
    <source>
        <dbReference type="ARBA" id="ARBA00022692"/>
    </source>
</evidence>
<dbReference type="InterPro" id="IPR011527">
    <property type="entry name" value="ABC1_TM_dom"/>
</dbReference>
<dbReference type="AlphaFoldDB" id="A0A1Z9YUJ8"/>
<evidence type="ECO:0000256" key="7">
    <source>
        <dbReference type="ARBA" id="ARBA00023136"/>
    </source>
</evidence>
<evidence type="ECO:0000259" key="9">
    <source>
        <dbReference type="PROSITE" id="PS50893"/>
    </source>
</evidence>
<feature type="domain" description="ABC transmembrane type-1" evidence="10">
    <location>
        <begin position="37"/>
        <end position="333"/>
    </location>
</feature>
<evidence type="ECO:0000256" key="8">
    <source>
        <dbReference type="SAM" id="Phobius"/>
    </source>
</evidence>
<keyword evidence="2" id="KW-0813">Transport</keyword>
<evidence type="ECO:0000256" key="2">
    <source>
        <dbReference type="ARBA" id="ARBA00022448"/>
    </source>
</evidence>
<keyword evidence="7 8" id="KW-0472">Membrane</keyword>
<gene>
    <name evidence="11" type="ORF">CAP51_14300</name>
</gene>
<dbReference type="CDD" id="cd03223">
    <property type="entry name" value="ABCD_peroxisomal_ALDP"/>
    <property type="match status" value="1"/>
</dbReference>
<keyword evidence="4" id="KW-0547">Nucleotide-binding</keyword>
<dbReference type="OrthoDB" id="9810134at2"/>
<comment type="caution">
    <text evidence="11">The sequence shown here is derived from an EMBL/GenBank/DDBJ whole genome shotgun (WGS) entry which is preliminary data.</text>
</comment>
<feature type="domain" description="ABC transporter" evidence="9">
    <location>
        <begin position="371"/>
        <end position="570"/>
    </location>
</feature>
<dbReference type="InterPro" id="IPR050835">
    <property type="entry name" value="ABC_transporter_sub-D"/>
</dbReference>
<keyword evidence="12" id="KW-1185">Reference proteome</keyword>
<dbReference type="SMART" id="SM00382">
    <property type="entry name" value="AAA"/>
    <property type="match status" value="1"/>
</dbReference>
<dbReference type="PROSITE" id="PS50929">
    <property type="entry name" value="ABC_TM1F"/>
    <property type="match status" value="1"/>
</dbReference>
<dbReference type="EMBL" id="NEXX01000006">
    <property type="protein sequence ID" value="OUY05888.1"/>
    <property type="molecule type" value="Genomic_DNA"/>
</dbReference>
<feature type="transmembrane region" description="Helical" evidence="8">
    <location>
        <begin position="30"/>
        <end position="50"/>
    </location>
</feature>
<keyword evidence="6 8" id="KW-1133">Transmembrane helix</keyword>
<feature type="transmembrane region" description="Helical" evidence="8">
    <location>
        <begin position="189"/>
        <end position="209"/>
    </location>
</feature>
<dbReference type="Proteomes" id="UP000196536">
    <property type="component" value="Unassembled WGS sequence"/>
</dbReference>
<evidence type="ECO:0000256" key="4">
    <source>
        <dbReference type="ARBA" id="ARBA00022741"/>
    </source>
</evidence>